<dbReference type="PANTHER" id="PTHR23308">
    <property type="entry name" value="NUCLEAR INHIBITOR OF PROTEIN PHOSPHATASE-1"/>
    <property type="match status" value="1"/>
</dbReference>
<dbReference type="Pfam" id="PF00498">
    <property type="entry name" value="FHA"/>
    <property type="match status" value="1"/>
</dbReference>
<dbReference type="KEGG" id="rmar:GBA65_10655"/>
<dbReference type="AlphaFoldDB" id="A0A6G8PXQ0"/>
<evidence type="ECO:0000259" key="3">
    <source>
        <dbReference type="PROSITE" id="PS50006"/>
    </source>
</evidence>
<dbReference type="EMBL" id="CP045121">
    <property type="protein sequence ID" value="QIN78907.1"/>
    <property type="molecule type" value="Genomic_DNA"/>
</dbReference>
<protein>
    <submittedName>
        <fullName evidence="4">FHA domain-containing protein</fullName>
    </submittedName>
</protein>
<dbReference type="Proteomes" id="UP000502706">
    <property type="component" value="Chromosome"/>
</dbReference>
<proteinExistence type="predicted"/>
<name>A0A6G8PXQ0_9ACTN</name>
<dbReference type="Pfam" id="PF22802">
    <property type="entry name" value="RsiG"/>
    <property type="match status" value="1"/>
</dbReference>
<dbReference type="Pfam" id="PF13248">
    <property type="entry name" value="Zn_ribbon_3"/>
    <property type="match status" value="1"/>
</dbReference>
<evidence type="ECO:0000313" key="4">
    <source>
        <dbReference type="EMBL" id="QIN78907.1"/>
    </source>
</evidence>
<accession>A0A6G8PXQ0</accession>
<feature type="domain" description="FHA" evidence="3">
    <location>
        <begin position="185"/>
        <end position="238"/>
    </location>
</feature>
<evidence type="ECO:0000256" key="2">
    <source>
        <dbReference type="SAM" id="MobiDB-lite"/>
    </source>
</evidence>
<evidence type="ECO:0000256" key="1">
    <source>
        <dbReference type="ARBA" id="ARBA00022553"/>
    </source>
</evidence>
<dbReference type="SMART" id="SM00240">
    <property type="entry name" value="FHA"/>
    <property type="match status" value="1"/>
</dbReference>
<dbReference type="InterPro" id="IPR059113">
    <property type="entry name" value="Znf_ribbon"/>
</dbReference>
<dbReference type="InterPro" id="IPR050923">
    <property type="entry name" value="Cell_Proc_Reg/RNA_Proc"/>
</dbReference>
<keyword evidence="1" id="KW-0597">Phosphoprotein</keyword>
<gene>
    <name evidence="4" type="ORF">GBA65_10655</name>
</gene>
<evidence type="ECO:0000313" key="5">
    <source>
        <dbReference type="Proteomes" id="UP000502706"/>
    </source>
</evidence>
<organism evidence="4 5">
    <name type="scientific">Rubrobacter marinus</name>
    <dbReference type="NCBI Taxonomy" id="2653852"/>
    <lineage>
        <taxon>Bacteria</taxon>
        <taxon>Bacillati</taxon>
        <taxon>Actinomycetota</taxon>
        <taxon>Rubrobacteria</taxon>
        <taxon>Rubrobacterales</taxon>
        <taxon>Rubrobacteraceae</taxon>
        <taxon>Rubrobacter</taxon>
    </lineage>
</organism>
<feature type="compositionally biased region" description="Acidic residues" evidence="2">
    <location>
        <begin position="16"/>
        <end position="26"/>
    </location>
</feature>
<feature type="region of interest" description="Disordered" evidence="2">
    <location>
        <begin position="1"/>
        <end position="26"/>
    </location>
</feature>
<dbReference type="RefSeq" id="WP_207955690.1">
    <property type="nucleotide sequence ID" value="NZ_CP045121.1"/>
</dbReference>
<dbReference type="PROSITE" id="PS50006">
    <property type="entry name" value="FHA_DOMAIN"/>
    <property type="match status" value="1"/>
</dbReference>
<sequence length="261" mass="28883">MADETRGGEDQRYDWEGEPDLTDLSEEELRQRLKALSDEERDVSYRRRVLQGRIDLIRAELVRRGGAALSPEELARVLLGAPPPKSPVPPGTRGGARGEGRLNRCPECGSEVNPGMKFCAECGTRLVHAQSTVSYAPSFGDEEYAAGKKLAQDENGLPEGAALIELDQVEGTAGRRMHDIGSEKVTVGRSPDSQIFLDDVTVSRRHAEVFRREAPNENGFRIRDAGSLNGTYVNRVRVDSVDLRNGDEIQIGKYRFKFVLT</sequence>
<reference evidence="4 5" key="1">
    <citation type="submission" date="2019-10" db="EMBL/GenBank/DDBJ databases">
        <title>Rubrobacter sp nov SCSIO 52915 isolated from a deep-sea sediment in the South China Sea.</title>
        <authorList>
            <person name="Chen R.W."/>
        </authorList>
    </citation>
    <scope>NUCLEOTIDE SEQUENCE [LARGE SCALE GENOMIC DNA]</scope>
    <source>
        <strain evidence="4 5">SCSIO 52915</strain>
    </source>
</reference>
<dbReference type="Gene3D" id="2.60.200.20">
    <property type="match status" value="1"/>
</dbReference>
<dbReference type="InterPro" id="IPR008984">
    <property type="entry name" value="SMAD_FHA_dom_sf"/>
</dbReference>
<dbReference type="InterPro" id="IPR055209">
    <property type="entry name" value="RsiG-like_dom"/>
</dbReference>
<feature type="compositionally biased region" description="Basic and acidic residues" evidence="2">
    <location>
        <begin position="1"/>
        <end position="15"/>
    </location>
</feature>
<dbReference type="SUPFAM" id="SSF49879">
    <property type="entry name" value="SMAD/FHA domain"/>
    <property type="match status" value="1"/>
</dbReference>
<keyword evidence="5" id="KW-1185">Reference proteome</keyword>
<dbReference type="InterPro" id="IPR000253">
    <property type="entry name" value="FHA_dom"/>
</dbReference>